<dbReference type="OrthoDB" id="9797743at2"/>
<evidence type="ECO:0000313" key="7">
    <source>
        <dbReference type="Proteomes" id="UP000005096"/>
    </source>
</evidence>
<dbReference type="Proteomes" id="UP000005096">
    <property type="component" value="Chromosome"/>
</dbReference>
<keyword evidence="5" id="KW-0119">Carbohydrate metabolism</keyword>
<dbReference type="eggNOG" id="COG0637">
    <property type="taxonomic scope" value="Bacteria"/>
</dbReference>
<dbReference type="PaxDb" id="584708-Apau_0032"/>
<dbReference type="InterPro" id="IPR023198">
    <property type="entry name" value="PGP-like_dom2"/>
</dbReference>
<dbReference type="InterPro" id="IPR036412">
    <property type="entry name" value="HAD-like_sf"/>
</dbReference>
<dbReference type="CDD" id="cd07505">
    <property type="entry name" value="HAD_BPGM-like"/>
    <property type="match status" value="1"/>
</dbReference>
<organism evidence="6 7">
    <name type="scientific">Aminomonas paucivorans DSM 12260</name>
    <dbReference type="NCBI Taxonomy" id="584708"/>
    <lineage>
        <taxon>Bacteria</taxon>
        <taxon>Thermotogati</taxon>
        <taxon>Synergistota</taxon>
        <taxon>Synergistia</taxon>
        <taxon>Synergistales</taxon>
        <taxon>Synergistaceae</taxon>
        <taxon>Aminomonas</taxon>
    </lineage>
</organism>
<dbReference type="EMBL" id="CM001022">
    <property type="protein sequence ID" value="EFQ22473.1"/>
    <property type="molecule type" value="Genomic_DNA"/>
</dbReference>
<dbReference type="PRINTS" id="PR00413">
    <property type="entry name" value="HADHALOGNASE"/>
</dbReference>
<sequence length="216" mass="23028">MPLAAVLWDLDGVLADTGELHYRAWQEACDEEKIPFDRDLFARTFGRNNAGALEVVLGHVPEEGFLRRFVERKEGLFRARAAGTVRPIPGVEGWLRAFRDRGLKQAVASSGPPENLEAVLGSLGFLSYFDAVVSGAELPGKPQPHVFLRAAELLGVPPASCLVVEDAVVGVRAARAAGMKVVAVATTHPAEALGEADRVLPGFGEAPGPEWFPGAP</sequence>
<dbReference type="GO" id="GO:0046872">
    <property type="term" value="F:metal ion binding"/>
    <property type="evidence" value="ECO:0007669"/>
    <property type="project" value="UniProtKB-KW"/>
</dbReference>
<evidence type="ECO:0000313" key="6">
    <source>
        <dbReference type="EMBL" id="EFQ22473.1"/>
    </source>
</evidence>
<proteinExistence type="inferred from homology"/>
<dbReference type="RefSeq" id="WP_006299610.1">
    <property type="nucleotide sequence ID" value="NZ_CM001022.1"/>
</dbReference>
<evidence type="ECO:0000256" key="2">
    <source>
        <dbReference type="ARBA" id="ARBA00006171"/>
    </source>
</evidence>
<keyword evidence="7" id="KW-1185">Reference proteome</keyword>
<dbReference type="PANTHER" id="PTHR46193">
    <property type="entry name" value="6-PHOSPHOGLUCONATE PHOSPHATASE"/>
    <property type="match status" value="1"/>
</dbReference>
<protein>
    <submittedName>
        <fullName evidence="6">HAD-superfamily hydrolase, subfamily IA, variant 3</fullName>
    </submittedName>
</protein>
<evidence type="ECO:0000256" key="1">
    <source>
        <dbReference type="ARBA" id="ARBA00001946"/>
    </source>
</evidence>
<dbReference type="SFLD" id="SFLDS00003">
    <property type="entry name" value="Haloacid_Dehalogenase"/>
    <property type="match status" value="1"/>
</dbReference>
<evidence type="ECO:0000256" key="4">
    <source>
        <dbReference type="ARBA" id="ARBA00022842"/>
    </source>
</evidence>
<keyword evidence="6" id="KW-0378">Hydrolase</keyword>
<dbReference type="STRING" id="584708.Apau_0032"/>
<comment type="similarity">
    <text evidence="2">Belongs to the HAD-like hydrolase superfamily. CbbY/CbbZ/Gph/YieH family.</text>
</comment>
<reference evidence="6 7" key="1">
    <citation type="journal article" date="2010" name="Stand. Genomic Sci.">
        <title>Non-contiguous finished genome sequence of Aminomonas paucivorans type strain (GLU-3).</title>
        <authorList>
            <person name="Pitluck S."/>
            <person name="Yasawong M."/>
            <person name="Held B."/>
            <person name="Lapidus A."/>
            <person name="Nolan M."/>
            <person name="Copeland A."/>
            <person name="Lucas S."/>
            <person name="Del Rio T.G."/>
            <person name="Tice H."/>
            <person name="Cheng J.F."/>
            <person name="Chertkov O."/>
            <person name="Goodwin L."/>
            <person name="Tapia R."/>
            <person name="Han C."/>
            <person name="Liolios K."/>
            <person name="Ivanova N."/>
            <person name="Mavromatis K."/>
            <person name="Ovchinnikova G."/>
            <person name="Pati A."/>
            <person name="Chen A."/>
            <person name="Palaniappan K."/>
            <person name="Land M."/>
            <person name="Hauser L."/>
            <person name="Chang Y.J."/>
            <person name="Jeffries C.D."/>
            <person name="Pukall R."/>
            <person name="Spring S."/>
            <person name="Rohde M."/>
            <person name="Sikorski J."/>
            <person name="Goker M."/>
            <person name="Woyke T."/>
            <person name="Bristow J."/>
            <person name="Eisen J.A."/>
            <person name="Markowitz V."/>
            <person name="Hugenholtz P."/>
            <person name="Kyrpides N.C."/>
            <person name="Klenk H.P."/>
        </authorList>
    </citation>
    <scope>NUCLEOTIDE SEQUENCE [LARGE SCALE GENOMIC DNA]</scope>
    <source>
        <strain evidence="6 7">DSM 12260</strain>
    </source>
</reference>
<evidence type="ECO:0000256" key="5">
    <source>
        <dbReference type="ARBA" id="ARBA00023277"/>
    </source>
</evidence>
<dbReference type="AlphaFoldDB" id="E3CVB6"/>
<dbReference type="InterPro" id="IPR006439">
    <property type="entry name" value="HAD-SF_hydro_IA"/>
</dbReference>
<dbReference type="SUPFAM" id="SSF56784">
    <property type="entry name" value="HAD-like"/>
    <property type="match status" value="1"/>
</dbReference>
<dbReference type="Pfam" id="PF00702">
    <property type="entry name" value="Hydrolase"/>
    <property type="match status" value="1"/>
</dbReference>
<dbReference type="PANTHER" id="PTHR46193:SF18">
    <property type="entry name" value="HEXITOL PHOSPHATASE B"/>
    <property type="match status" value="1"/>
</dbReference>
<name>E3CVB6_9BACT</name>
<evidence type="ECO:0000256" key="3">
    <source>
        <dbReference type="ARBA" id="ARBA00022723"/>
    </source>
</evidence>
<dbReference type="SFLD" id="SFLDG01129">
    <property type="entry name" value="C1.5:_HAD__Beta-PGM__Phosphata"/>
    <property type="match status" value="1"/>
</dbReference>
<keyword evidence="4" id="KW-0460">Magnesium</keyword>
<dbReference type="GO" id="GO:0016787">
    <property type="term" value="F:hydrolase activity"/>
    <property type="evidence" value="ECO:0007669"/>
    <property type="project" value="UniProtKB-KW"/>
</dbReference>
<dbReference type="HOGENOM" id="CLU_045011_13_2_0"/>
<dbReference type="InterPro" id="IPR023214">
    <property type="entry name" value="HAD_sf"/>
</dbReference>
<keyword evidence="3" id="KW-0479">Metal-binding</keyword>
<accession>E3CVB6</accession>
<dbReference type="NCBIfam" id="TIGR01509">
    <property type="entry name" value="HAD-SF-IA-v3"/>
    <property type="match status" value="1"/>
</dbReference>
<dbReference type="Gene3D" id="1.10.150.240">
    <property type="entry name" value="Putative phosphatase, domain 2"/>
    <property type="match status" value="1"/>
</dbReference>
<gene>
    <name evidence="6" type="ORF">Apau_0032</name>
</gene>
<dbReference type="SFLD" id="SFLDG01135">
    <property type="entry name" value="C1.5.6:_HAD__Beta-PGM__Phospha"/>
    <property type="match status" value="1"/>
</dbReference>
<dbReference type="Gene3D" id="3.40.50.1000">
    <property type="entry name" value="HAD superfamily/HAD-like"/>
    <property type="match status" value="1"/>
</dbReference>
<comment type="cofactor">
    <cofactor evidence="1">
        <name>Mg(2+)</name>
        <dbReference type="ChEBI" id="CHEBI:18420"/>
    </cofactor>
</comment>
<dbReference type="InterPro" id="IPR051600">
    <property type="entry name" value="Beta-PGM-like"/>
</dbReference>